<dbReference type="CDD" id="cd00130">
    <property type="entry name" value="PAS"/>
    <property type="match status" value="1"/>
</dbReference>
<keyword evidence="11" id="KW-0408">Iron</keyword>
<evidence type="ECO:0000256" key="6">
    <source>
        <dbReference type="ARBA" id="ARBA00022485"/>
    </source>
</evidence>
<dbReference type="InterPro" id="IPR003594">
    <property type="entry name" value="HATPase_dom"/>
</dbReference>
<dbReference type="Pfam" id="PF00072">
    <property type="entry name" value="Response_reg"/>
    <property type="match status" value="1"/>
</dbReference>
<evidence type="ECO:0000256" key="15">
    <source>
        <dbReference type="ARBA" id="ARBA00030800"/>
    </source>
</evidence>
<dbReference type="InterPro" id="IPR011712">
    <property type="entry name" value="Sig_transdc_His_kin_sub3_dim/P"/>
</dbReference>
<evidence type="ECO:0000256" key="2">
    <source>
        <dbReference type="ARBA" id="ARBA00001966"/>
    </source>
</evidence>
<keyword evidence="6" id="KW-0004">4Fe-4S</keyword>
<sequence>MRVREHEKPLSILLVEDSANDEALLVSILEREGLRFTHNRVFNAEGFMAQLERGGWDLVISDYNLPAFSAEDVLEILSAHADDMPCIIISGFIGEETAVALMKAGACDFVPKSNLSRLVPAIRREAAEAAMRREKRSIQKSLDHKEMLLSSIILTLGEGLVVTDEYGEVLFINPEAERLLGWRQDEVIGRNLHDTIHFQQVDGSSYPQQECLIDQFTRQGASYRSDNEIFVRKDGSRFDAACIATPVVEEGRVVSIITAFQDVSLRKQAERELLESRQQYRALSNFLQTVREEERTRIARELHDELGQALTALKMDASWIMHRLTEQQPELVVKTDKMLSLIDSTVDSMRRIAANLRPGLLDDLGLAAAAEWLLDECRERTGIRYVLNIGEEDFALDASLSTTIFRILQEAVTNVTRHAKAKAIEVELRGEGDEMVLVVSDDGIGFDPQMLSIQRKSFGLLGMRERVKSLGGQFELSSRPGHGTQLRIHLPITADQA</sequence>
<proteinExistence type="predicted"/>
<feature type="domain" description="Histidine kinase" evidence="17">
    <location>
        <begin position="301"/>
        <end position="494"/>
    </location>
</feature>
<dbReference type="PANTHER" id="PTHR24421:SF59">
    <property type="entry name" value="OXYGEN SENSOR HISTIDINE KINASE NREB"/>
    <property type="match status" value="1"/>
</dbReference>
<organism evidence="21 22">
    <name type="scientific">Methylomonas rivi</name>
    <dbReference type="NCBI Taxonomy" id="2952226"/>
    <lineage>
        <taxon>Bacteria</taxon>
        <taxon>Pseudomonadati</taxon>
        <taxon>Pseudomonadota</taxon>
        <taxon>Gammaproteobacteria</taxon>
        <taxon>Methylococcales</taxon>
        <taxon>Methylococcaceae</taxon>
        <taxon>Methylomonas</taxon>
    </lineage>
</organism>
<dbReference type="SUPFAM" id="SSF55874">
    <property type="entry name" value="ATPase domain of HSP90 chaperone/DNA topoisomerase II/histidine kinase"/>
    <property type="match status" value="1"/>
</dbReference>
<feature type="modified residue" description="4-aspartylphosphate" evidence="16">
    <location>
        <position position="62"/>
    </location>
</feature>
<evidence type="ECO:0000256" key="12">
    <source>
        <dbReference type="ARBA" id="ARBA00023012"/>
    </source>
</evidence>
<evidence type="ECO:0000256" key="8">
    <source>
        <dbReference type="ARBA" id="ARBA00022679"/>
    </source>
</evidence>
<dbReference type="SMART" id="SM00091">
    <property type="entry name" value="PAS"/>
    <property type="match status" value="1"/>
</dbReference>
<dbReference type="InterPro" id="IPR013767">
    <property type="entry name" value="PAS_fold"/>
</dbReference>
<comment type="function">
    <text evidence="14">Member of the two-component regulatory system NreB/NreC involved in the control of dissimilatory nitrate/nitrite reduction in response to oxygen. NreB functions as a direct oxygen sensor histidine kinase which is autophosphorylated, in the absence of oxygen, probably at the conserved histidine residue, and transfers its phosphate group probably to a conserved aspartate residue of NreC. NreB/NreC activates the expression of the nitrate (narGHJI) and nitrite (nir) reductase operons, as well as the putative nitrate transporter gene narT.</text>
</comment>
<dbReference type="CDD" id="cd16917">
    <property type="entry name" value="HATPase_UhpB-NarQ-NarX-like"/>
    <property type="match status" value="1"/>
</dbReference>
<dbReference type="Gene3D" id="1.20.5.1930">
    <property type="match status" value="1"/>
</dbReference>
<dbReference type="SUPFAM" id="SSF55785">
    <property type="entry name" value="PYP-like sensor domain (PAS domain)"/>
    <property type="match status" value="1"/>
</dbReference>
<evidence type="ECO:0000256" key="7">
    <source>
        <dbReference type="ARBA" id="ARBA00022490"/>
    </source>
</evidence>
<evidence type="ECO:0000256" key="1">
    <source>
        <dbReference type="ARBA" id="ARBA00000085"/>
    </source>
</evidence>
<dbReference type="Proteomes" id="UP001524586">
    <property type="component" value="Unassembled WGS sequence"/>
</dbReference>
<dbReference type="Gene3D" id="3.30.565.10">
    <property type="entry name" value="Histidine kinase-like ATPase, C-terminal domain"/>
    <property type="match status" value="1"/>
</dbReference>
<keyword evidence="22" id="KW-1185">Reference proteome</keyword>
<evidence type="ECO:0000259" key="18">
    <source>
        <dbReference type="PROSITE" id="PS50110"/>
    </source>
</evidence>
<dbReference type="PROSITE" id="PS50110">
    <property type="entry name" value="RESPONSE_REGULATORY"/>
    <property type="match status" value="1"/>
</dbReference>
<dbReference type="InterPro" id="IPR036890">
    <property type="entry name" value="HATPase_C_sf"/>
</dbReference>
<gene>
    <name evidence="21" type="ORF">NP596_11740</name>
</gene>
<evidence type="ECO:0000256" key="5">
    <source>
        <dbReference type="ARBA" id="ARBA00017322"/>
    </source>
</evidence>
<dbReference type="EC" id="2.7.13.3" evidence="4"/>
<dbReference type="InterPro" id="IPR011006">
    <property type="entry name" value="CheY-like_superfamily"/>
</dbReference>
<keyword evidence="9" id="KW-0479">Metal-binding</keyword>
<dbReference type="SUPFAM" id="SSF52172">
    <property type="entry name" value="CheY-like"/>
    <property type="match status" value="1"/>
</dbReference>
<dbReference type="InterPro" id="IPR005467">
    <property type="entry name" value="His_kinase_dom"/>
</dbReference>
<evidence type="ECO:0000256" key="16">
    <source>
        <dbReference type="PROSITE-ProRule" id="PRU00169"/>
    </source>
</evidence>
<keyword evidence="13" id="KW-0411">Iron-sulfur</keyword>
<keyword evidence="12" id="KW-0902">Two-component regulatory system</keyword>
<dbReference type="SMART" id="SM00448">
    <property type="entry name" value="REC"/>
    <property type="match status" value="1"/>
</dbReference>
<feature type="domain" description="Response regulatory" evidence="18">
    <location>
        <begin position="11"/>
        <end position="127"/>
    </location>
</feature>
<dbReference type="PROSITE" id="PS50112">
    <property type="entry name" value="PAS"/>
    <property type="match status" value="1"/>
</dbReference>
<evidence type="ECO:0000256" key="11">
    <source>
        <dbReference type="ARBA" id="ARBA00023004"/>
    </source>
</evidence>
<dbReference type="SMART" id="SM00387">
    <property type="entry name" value="HATPase_c"/>
    <property type="match status" value="1"/>
</dbReference>
<evidence type="ECO:0000256" key="9">
    <source>
        <dbReference type="ARBA" id="ARBA00022723"/>
    </source>
</evidence>
<dbReference type="Gene3D" id="3.30.450.20">
    <property type="entry name" value="PAS domain"/>
    <property type="match status" value="1"/>
</dbReference>
<dbReference type="InterPro" id="IPR035965">
    <property type="entry name" value="PAS-like_dom_sf"/>
</dbReference>
<name>A0ABT1U7T5_9GAMM</name>
<feature type="domain" description="PAS" evidence="19">
    <location>
        <begin position="145"/>
        <end position="197"/>
    </location>
</feature>
<dbReference type="InterPro" id="IPR000014">
    <property type="entry name" value="PAS"/>
</dbReference>
<accession>A0ABT1U7T5</accession>
<evidence type="ECO:0000256" key="10">
    <source>
        <dbReference type="ARBA" id="ARBA00022777"/>
    </source>
</evidence>
<protein>
    <recommendedName>
        <fullName evidence="5">Oxygen sensor histidine kinase NreB</fullName>
        <ecNumber evidence="4">2.7.13.3</ecNumber>
    </recommendedName>
    <alternativeName>
        <fullName evidence="15">Nitrogen regulation protein B</fullName>
    </alternativeName>
</protein>
<dbReference type="InterPro" id="IPR050482">
    <property type="entry name" value="Sensor_HK_TwoCompSys"/>
</dbReference>
<evidence type="ECO:0000259" key="20">
    <source>
        <dbReference type="PROSITE" id="PS50113"/>
    </source>
</evidence>
<dbReference type="RefSeq" id="WP_256615553.1">
    <property type="nucleotide sequence ID" value="NZ_JANIBK010000056.1"/>
</dbReference>
<dbReference type="PROSITE" id="PS50113">
    <property type="entry name" value="PAC"/>
    <property type="match status" value="1"/>
</dbReference>
<dbReference type="InterPro" id="IPR004358">
    <property type="entry name" value="Sig_transdc_His_kin-like_C"/>
</dbReference>
<evidence type="ECO:0000259" key="19">
    <source>
        <dbReference type="PROSITE" id="PS50112"/>
    </source>
</evidence>
<dbReference type="NCBIfam" id="TIGR00229">
    <property type="entry name" value="sensory_box"/>
    <property type="match status" value="1"/>
</dbReference>
<comment type="caution">
    <text evidence="21">The sequence shown here is derived from an EMBL/GenBank/DDBJ whole genome shotgun (WGS) entry which is preliminary data.</text>
</comment>
<evidence type="ECO:0000256" key="13">
    <source>
        <dbReference type="ARBA" id="ARBA00023014"/>
    </source>
</evidence>
<keyword evidence="7" id="KW-0963">Cytoplasm</keyword>
<comment type="catalytic activity">
    <reaction evidence="1">
        <text>ATP + protein L-histidine = ADP + protein N-phospho-L-histidine.</text>
        <dbReference type="EC" id="2.7.13.3"/>
    </reaction>
</comment>
<dbReference type="EMBL" id="JANIBK010000056">
    <property type="protein sequence ID" value="MCQ8129126.1"/>
    <property type="molecule type" value="Genomic_DNA"/>
</dbReference>
<comment type="subcellular location">
    <subcellularLocation>
        <location evidence="3">Cytoplasm</location>
    </subcellularLocation>
</comment>
<comment type="cofactor">
    <cofactor evidence="2">
        <name>[4Fe-4S] cluster</name>
        <dbReference type="ChEBI" id="CHEBI:49883"/>
    </cofactor>
</comment>
<evidence type="ECO:0000256" key="3">
    <source>
        <dbReference type="ARBA" id="ARBA00004496"/>
    </source>
</evidence>
<dbReference type="PRINTS" id="PR00344">
    <property type="entry name" value="BCTRLSENSOR"/>
</dbReference>
<evidence type="ECO:0000313" key="22">
    <source>
        <dbReference type="Proteomes" id="UP001524586"/>
    </source>
</evidence>
<dbReference type="PANTHER" id="PTHR24421">
    <property type="entry name" value="NITRATE/NITRITE SENSOR PROTEIN NARX-RELATED"/>
    <property type="match status" value="1"/>
</dbReference>
<evidence type="ECO:0000313" key="21">
    <source>
        <dbReference type="EMBL" id="MCQ8129126.1"/>
    </source>
</evidence>
<dbReference type="CDD" id="cd00156">
    <property type="entry name" value="REC"/>
    <property type="match status" value="1"/>
</dbReference>
<evidence type="ECO:0000256" key="14">
    <source>
        <dbReference type="ARBA" id="ARBA00024827"/>
    </source>
</evidence>
<keyword evidence="10" id="KW-0418">Kinase</keyword>
<reference evidence="21 22" key="1">
    <citation type="submission" date="2022-07" db="EMBL/GenBank/DDBJ databases">
        <title>Methylomonas rivi sp. nov., Methylomonas rosea sp. nov., Methylomonas aureus sp. nov. and Methylomonas subterranea sp. nov., four novel methanotrophs isolated from a freshwater creek and the deep terrestrial subsurface.</title>
        <authorList>
            <person name="Abin C."/>
            <person name="Sankaranarayanan K."/>
            <person name="Garner C."/>
            <person name="Sindelar R."/>
            <person name="Kotary K."/>
            <person name="Garner R."/>
            <person name="Barclay S."/>
            <person name="Lawson P."/>
            <person name="Krumholz L."/>
        </authorList>
    </citation>
    <scope>NUCLEOTIDE SEQUENCE [LARGE SCALE GENOMIC DNA]</scope>
    <source>
        <strain evidence="21 22">WSC-6</strain>
    </source>
</reference>
<dbReference type="PROSITE" id="PS50109">
    <property type="entry name" value="HIS_KIN"/>
    <property type="match status" value="1"/>
</dbReference>
<keyword evidence="16" id="KW-0597">Phosphoprotein</keyword>
<dbReference type="Pfam" id="PF00989">
    <property type="entry name" value="PAS"/>
    <property type="match status" value="1"/>
</dbReference>
<dbReference type="Gene3D" id="3.40.50.2300">
    <property type="match status" value="1"/>
</dbReference>
<dbReference type="InterPro" id="IPR000700">
    <property type="entry name" value="PAS-assoc_C"/>
</dbReference>
<keyword evidence="8" id="KW-0808">Transferase</keyword>
<evidence type="ECO:0000256" key="4">
    <source>
        <dbReference type="ARBA" id="ARBA00012438"/>
    </source>
</evidence>
<feature type="domain" description="PAC" evidence="20">
    <location>
        <begin position="224"/>
        <end position="275"/>
    </location>
</feature>
<dbReference type="Pfam" id="PF02518">
    <property type="entry name" value="HATPase_c"/>
    <property type="match status" value="1"/>
</dbReference>
<evidence type="ECO:0000259" key="17">
    <source>
        <dbReference type="PROSITE" id="PS50109"/>
    </source>
</evidence>
<dbReference type="Pfam" id="PF07730">
    <property type="entry name" value="HisKA_3"/>
    <property type="match status" value="1"/>
</dbReference>
<dbReference type="InterPro" id="IPR001789">
    <property type="entry name" value="Sig_transdc_resp-reg_receiver"/>
</dbReference>